<evidence type="ECO:0000256" key="3">
    <source>
        <dbReference type="SAM" id="MobiDB-lite"/>
    </source>
</evidence>
<evidence type="ECO:0000313" key="4">
    <source>
        <dbReference type="EMBL" id="KAJ4952636.1"/>
    </source>
</evidence>
<dbReference type="InterPro" id="IPR013083">
    <property type="entry name" value="Znf_RING/FYVE/PHD"/>
</dbReference>
<dbReference type="OrthoDB" id="608866at2759"/>
<reference evidence="4" key="1">
    <citation type="journal article" date="2023" name="Plant J.">
        <title>The genome of the king protea, Protea cynaroides.</title>
        <authorList>
            <person name="Chang J."/>
            <person name="Duong T.A."/>
            <person name="Schoeman C."/>
            <person name="Ma X."/>
            <person name="Roodt D."/>
            <person name="Barker N."/>
            <person name="Li Z."/>
            <person name="Van de Peer Y."/>
            <person name="Mizrachi E."/>
        </authorList>
    </citation>
    <scope>NUCLEOTIDE SEQUENCE</scope>
    <source>
        <tissue evidence="4">Young leaves</tissue>
    </source>
</reference>
<comment type="caution">
    <text evidence="4">The sequence shown here is derived from an EMBL/GenBank/DDBJ whole genome shotgun (WGS) entry which is preliminary data.</text>
</comment>
<evidence type="ECO:0000256" key="1">
    <source>
        <dbReference type="ARBA" id="ARBA00022771"/>
    </source>
</evidence>
<evidence type="ECO:0000313" key="5">
    <source>
        <dbReference type="Proteomes" id="UP001141806"/>
    </source>
</evidence>
<sequence length="481" mass="53759">MNSTKRGRITLFPKRYILTNETPIQVTEGAEICRDNDEIQPLKRLKNGNIDCDILHNMSLDNKVLLNSNPVVSQWNNFDNADHDNNEMSVSHLNGSKEDFVNEIEDRNEGHAEGGTSSDKDVYCGRTLYFNLNDAMLIAAAKHRFLNSQSIHHHDSWVTSDQKAERICCKCTKDGQMLICSVRCCRLVVRESCLGSPASDDKGNFQCPFCSYERAITVYHDAKKKAALARRCLVTFASLGNSYQQKFKPRSTSQGPQSRTTNVDLPDKSHDNGEQKEMIANQLMQVVEHQKEAEDTGSLRYVSCTEAKTYIGLERNDISLIGEHLKPDNEQQSKGVGEDQLPTEPLNACFNDDLPLGGEETFAITKAPSVSPTVERGNANITAQPERIVGGGEEKKKQAQMLQKQAVNPLPEPSSQPTVTAAQSTVTAKETSKYKNDNENVSSDGFRRLLQPTTTARSFPVLSSRRRKVTWTDEEDRMLLV</sequence>
<evidence type="ECO:0000256" key="2">
    <source>
        <dbReference type="ARBA" id="ARBA00022833"/>
    </source>
</evidence>
<feature type="compositionally biased region" description="Polar residues" evidence="3">
    <location>
        <begin position="413"/>
        <end position="429"/>
    </location>
</feature>
<dbReference type="PANTHER" id="PTHR47863:SF4">
    <property type="entry name" value="RING_FYVE_PHD ZINC FINGER SUPERFAMILY PROTEIN"/>
    <property type="match status" value="1"/>
</dbReference>
<name>A0A9Q0JUV0_9MAGN</name>
<keyword evidence="5" id="KW-1185">Reference proteome</keyword>
<dbReference type="Gene3D" id="3.30.40.10">
    <property type="entry name" value="Zinc/RING finger domain, C3HC4 (zinc finger)"/>
    <property type="match status" value="1"/>
</dbReference>
<dbReference type="InterPro" id="IPR011011">
    <property type="entry name" value="Znf_FYVE_PHD"/>
</dbReference>
<proteinExistence type="predicted"/>
<dbReference type="AlphaFoldDB" id="A0A9Q0JUV0"/>
<dbReference type="Proteomes" id="UP001141806">
    <property type="component" value="Unassembled WGS sequence"/>
</dbReference>
<feature type="region of interest" description="Disordered" evidence="3">
    <location>
        <begin position="407"/>
        <end position="449"/>
    </location>
</feature>
<organism evidence="4 5">
    <name type="scientific">Protea cynaroides</name>
    <dbReference type="NCBI Taxonomy" id="273540"/>
    <lineage>
        <taxon>Eukaryota</taxon>
        <taxon>Viridiplantae</taxon>
        <taxon>Streptophyta</taxon>
        <taxon>Embryophyta</taxon>
        <taxon>Tracheophyta</taxon>
        <taxon>Spermatophyta</taxon>
        <taxon>Magnoliopsida</taxon>
        <taxon>Proteales</taxon>
        <taxon>Proteaceae</taxon>
        <taxon>Protea</taxon>
    </lineage>
</organism>
<evidence type="ECO:0008006" key="6">
    <source>
        <dbReference type="Google" id="ProtNLM"/>
    </source>
</evidence>
<dbReference type="EMBL" id="JAMYWD010000012">
    <property type="protein sequence ID" value="KAJ4952636.1"/>
    <property type="molecule type" value="Genomic_DNA"/>
</dbReference>
<gene>
    <name evidence="4" type="ORF">NE237_029468</name>
</gene>
<dbReference type="GO" id="GO:0008270">
    <property type="term" value="F:zinc ion binding"/>
    <property type="evidence" value="ECO:0007669"/>
    <property type="project" value="UniProtKB-KW"/>
</dbReference>
<keyword evidence="1" id="KW-0863">Zinc-finger</keyword>
<dbReference type="PANTHER" id="PTHR47863">
    <property type="entry name" value="RING/FYVE/PHD ZINC FINGER SUPERFAMILY PROTEIN"/>
    <property type="match status" value="1"/>
</dbReference>
<protein>
    <recommendedName>
        <fullName evidence="6">Zinc finger PHD-type domain-containing protein</fullName>
    </recommendedName>
</protein>
<feature type="region of interest" description="Disordered" evidence="3">
    <location>
        <begin position="245"/>
        <end position="272"/>
    </location>
</feature>
<dbReference type="SUPFAM" id="SSF57903">
    <property type="entry name" value="FYVE/PHD zinc finger"/>
    <property type="match status" value="1"/>
</dbReference>
<keyword evidence="1" id="KW-0479">Metal-binding</keyword>
<keyword evidence="2" id="KW-0862">Zinc</keyword>
<accession>A0A9Q0JUV0</accession>
<feature type="compositionally biased region" description="Polar residues" evidence="3">
    <location>
        <begin position="245"/>
        <end position="263"/>
    </location>
</feature>